<keyword evidence="2 4" id="KW-0575">Peroxidase</keyword>
<dbReference type="PROSITE" id="PS00460">
    <property type="entry name" value="GLUTATHIONE_PEROXID_1"/>
    <property type="match status" value="1"/>
</dbReference>
<organism evidence="6 7">
    <name type="scientific">Undibacterium flavidum</name>
    <dbReference type="NCBI Taxonomy" id="2762297"/>
    <lineage>
        <taxon>Bacteria</taxon>
        <taxon>Pseudomonadati</taxon>
        <taxon>Pseudomonadota</taxon>
        <taxon>Betaproteobacteria</taxon>
        <taxon>Burkholderiales</taxon>
        <taxon>Oxalobacteraceae</taxon>
        <taxon>Undibacterium</taxon>
    </lineage>
</organism>
<proteinExistence type="inferred from homology"/>
<dbReference type="InterPro" id="IPR029759">
    <property type="entry name" value="GPX_AS"/>
</dbReference>
<gene>
    <name evidence="6" type="ORF">H8K55_10120</name>
</gene>
<protein>
    <recommendedName>
        <fullName evidence="4">Glutathione peroxidase</fullName>
    </recommendedName>
</protein>
<evidence type="ECO:0000313" key="7">
    <source>
        <dbReference type="Proteomes" id="UP000624279"/>
    </source>
</evidence>
<evidence type="ECO:0000313" key="6">
    <source>
        <dbReference type="EMBL" id="MBC3873947.1"/>
    </source>
</evidence>
<dbReference type="EMBL" id="JACOGA010000008">
    <property type="protein sequence ID" value="MBC3873947.1"/>
    <property type="molecule type" value="Genomic_DNA"/>
</dbReference>
<dbReference type="InterPro" id="IPR029760">
    <property type="entry name" value="GPX_CS"/>
</dbReference>
<reference evidence="6 7" key="1">
    <citation type="submission" date="2020-08" db="EMBL/GenBank/DDBJ databases">
        <title>Novel species isolated from subtropical streams in China.</title>
        <authorList>
            <person name="Lu H."/>
        </authorList>
    </citation>
    <scope>NUCLEOTIDE SEQUENCE [LARGE SCALE GENOMIC DNA]</scope>
    <source>
        <strain evidence="6 7">LX15W</strain>
    </source>
</reference>
<dbReference type="Pfam" id="PF00255">
    <property type="entry name" value="GSHPx"/>
    <property type="match status" value="1"/>
</dbReference>
<dbReference type="SUPFAM" id="SSF52833">
    <property type="entry name" value="Thioredoxin-like"/>
    <property type="match status" value="1"/>
</dbReference>
<comment type="caution">
    <text evidence="6">The sequence shown here is derived from an EMBL/GenBank/DDBJ whole genome shotgun (WGS) entry which is preliminary data.</text>
</comment>
<dbReference type="InterPro" id="IPR036249">
    <property type="entry name" value="Thioredoxin-like_sf"/>
</dbReference>
<evidence type="ECO:0000256" key="3">
    <source>
        <dbReference type="ARBA" id="ARBA00023002"/>
    </source>
</evidence>
<feature type="domain" description="Thioredoxin" evidence="5">
    <location>
        <begin position="1"/>
        <end position="162"/>
    </location>
</feature>
<evidence type="ECO:0000256" key="2">
    <source>
        <dbReference type="ARBA" id="ARBA00022559"/>
    </source>
</evidence>
<comment type="similarity">
    <text evidence="1 4">Belongs to the glutathione peroxidase family.</text>
</comment>
<dbReference type="PIRSF" id="PIRSF000303">
    <property type="entry name" value="Glutathion_perox"/>
    <property type="match status" value="1"/>
</dbReference>
<dbReference type="InterPro" id="IPR013766">
    <property type="entry name" value="Thioredoxin_domain"/>
</dbReference>
<evidence type="ECO:0000256" key="1">
    <source>
        <dbReference type="ARBA" id="ARBA00006926"/>
    </source>
</evidence>
<evidence type="ECO:0000256" key="4">
    <source>
        <dbReference type="RuleBase" id="RU000499"/>
    </source>
</evidence>
<dbReference type="PANTHER" id="PTHR11592:SF78">
    <property type="entry name" value="GLUTATHIONE PEROXIDASE"/>
    <property type="match status" value="1"/>
</dbReference>
<dbReference type="PROSITE" id="PS51355">
    <property type="entry name" value="GLUTATHIONE_PEROXID_3"/>
    <property type="match status" value="1"/>
</dbReference>
<dbReference type="GO" id="GO:0004601">
    <property type="term" value="F:peroxidase activity"/>
    <property type="evidence" value="ECO:0007669"/>
    <property type="project" value="UniProtKB-KW"/>
</dbReference>
<dbReference type="Gene3D" id="3.40.30.10">
    <property type="entry name" value="Glutaredoxin"/>
    <property type="match status" value="1"/>
</dbReference>
<dbReference type="Proteomes" id="UP000624279">
    <property type="component" value="Unassembled WGS sequence"/>
</dbReference>
<accession>A0ABR6YBK9</accession>
<keyword evidence="7" id="KW-1185">Reference proteome</keyword>
<dbReference type="PROSITE" id="PS51352">
    <property type="entry name" value="THIOREDOXIN_2"/>
    <property type="match status" value="1"/>
</dbReference>
<dbReference type="PRINTS" id="PR01011">
    <property type="entry name" value="GLUTPROXDASE"/>
</dbReference>
<dbReference type="InterPro" id="IPR000889">
    <property type="entry name" value="Glutathione_peroxidase"/>
</dbReference>
<dbReference type="PROSITE" id="PS00763">
    <property type="entry name" value="GLUTATHIONE_PEROXID_2"/>
    <property type="match status" value="1"/>
</dbReference>
<keyword evidence="3 4" id="KW-0560">Oxidoreductase</keyword>
<evidence type="ECO:0000259" key="5">
    <source>
        <dbReference type="PROSITE" id="PS51352"/>
    </source>
</evidence>
<dbReference type="PANTHER" id="PTHR11592">
    <property type="entry name" value="GLUTATHIONE PEROXIDASE"/>
    <property type="match status" value="1"/>
</dbReference>
<sequence>MVPESALAFQANNLQGTTVDLQQYAGQVVLIVNTASACGYTPQYQGLEKLYRELQPQGFSVLAFPCNQFGFQEPGSAADIADFCERNYGVSFPVFDKIDVNGKEAHPLFQYLKSHAPGVLGTEMIKWNFTKFLVDQDGKVVKRYPPQTTPEDIRADILPLLAKSTQTPQ</sequence>
<name>A0ABR6YBK9_9BURK</name>
<dbReference type="CDD" id="cd00340">
    <property type="entry name" value="GSH_Peroxidase"/>
    <property type="match status" value="1"/>
</dbReference>